<dbReference type="NCBIfam" id="NF001941">
    <property type="entry name" value="PRK00723.1"/>
    <property type="match status" value="1"/>
</dbReference>
<keyword evidence="9" id="KW-0456">Lyase</keyword>
<dbReference type="InterPro" id="IPR033177">
    <property type="entry name" value="PSD-B"/>
</dbReference>
<evidence type="ECO:0000256" key="4">
    <source>
        <dbReference type="ARBA" id="ARBA00022516"/>
    </source>
</evidence>
<evidence type="ECO:0000256" key="8">
    <source>
        <dbReference type="ARBA" id="ARBA00023209"/>
    </source>
</evidence>
<dbReference type="AlphaFoldDB" id="A0A1I3FB65"/>
<protein>
    <recommendedName>
        <fullName evidence="3">phosphatidylserine decarboxylase</fullName>
        <ecNumber evidence="3">4.1.1.65</ecNumber>
    </recommendedName>
</protein>
<evidence type="ECO:0000256" key="11">
    <source>
        <dbReference type="ARBA" id="ARBA00023317"/>
    </source>
</evidence>
<keyword evidence="10" id="KW-1208">Phospholipid metabolism</keyword>
<comment type="pathway">
    <text evidence="12">Phospholipid metabolism; phosphatidylethanolamine biosynthesis.</text>
</comment>
<dbReference type="InterPro" id="IPR003817">
    <property type="entry name" value="PS_Dcarbxylase"/>
</dbReference>
<dbReference type="GO" id="GO:0004609">
    <property type="term" value="F:phosphatidylserine decarboxylase activity"/>
    <property type="evidence" value="ECO:0007669"/>
    <property type="project" value="UniProtKB-EC"/>
</dbReference>
<keyword evidence="14" id="KW-1185">Reference proteome</keyword>
<dbReference type="EC" id="4.1.1.65" evidence="3"/>
<keyword evidence="7" id="KW-0865">Zymogen</keyword>
<evidence type="ECO:0000256" key="9">
    <source>
        <dbReference type="ARBA" id="ARBA00023239"/>
    </source>
</evidence>
<evidence type="ECO:0000256" key="5">
    <source>
        <dbReference type="ARBA" id="ARBA00022793"/>
    </source>
</evidence>
<organism evidence="13 14">
    <name type="scientific">Tindallia magadiensis</name>
    <dbReference type="NCBI Taxonomy" id="69895"/>
    <lineage>
        <taxon>Bacteria</taxon>
        <taxon>Bacillati</taxon>
        <taxon>Bacillota</taxon>
        <taxon>Clostridia</taxon>
        <taxon>Peptostreptococcales</taxon>
        <taxon>Tindalliaceae</taxon>
        <taxon>Tindallia</taxon>
    </lineage>
</organism>
<dbReference type="PANTHER" id="PTHR10067">
    <property type="entry name" value="PHOSPHATIDYLSERINE DECARBOXYLASE"/>
    <property type="match status" value="1"/>
</dbReference>
<dbReference type="Pfam" id="PF02666">
    <property type="entry name" value="PS_Dcarbxylase"/>
    <property type="match status" value="1"/>
</dbReference>
<evidence type="ECO:0000256" key="3">
    <source>
        <dbReference type="ARBA" id="ARBA00012243"/>
    </source>
</evidence>
<dbReference type="EMBL" id="FOQA01000006">
    <property type="protein sequence ID" value="SFI08412.1"/>
    <property type="molecule type" value="Genomic_DNA"/>
</dbReference>
<dbReference type="NCBIfam" id="TIGR00163">
    <property type="entry name" value="PS_decarb"/>
    <property type="match status" value="1"/>
</dbReference>
<keyword evidence="4" id="KW-0444">Lipid biosynthesis</keyword>
<sequence>MIEYIDRSTGRKEKEMVAGEPSLRWAYETKLGRLTVEMIGKSKAMSSLYGFVQKRRFTRKKIAPFVEMMKIDMTEAILEKPEEYSDFNDFFVRQLKPSSRIIDPDPLSLVSPSDGRILVYPSLKADQLIQVKGKNNSIKSLLGNSNLSQYYLGGAAAVIRLAPCDYHRFHFPVNGVPGESRSIKGYYYSVNPYALKKVDEVYCRNKRMITEIHIAGKEKLAMIEVGATMVGSIVQTYYQRMPVNKGSEKGYFQFGGSTIILLTGANTIEWHEDLIENTQSGYETFIKMGEAIATLKK</sequence>
<evidence type="ECO:0000256" key="1">
    <source>
        <dbReference type="ARBA" id="ARBA00001928"/>
    </source>
</evidence>
<proteinExistence type="predicted"/>
<evidence type="ECO:0000256" key="10">
    <source>
        <dbReference type="ARBA" id="ARBA00023264"/>
    </source>
</evidence>
<comment type="cofactor">
    <cofactor evidence="1">
        <name>pyruvate</name>
        <dbReference type="ChEBI" id="CHEBI:15361"/>
    </cofactor>
</comment>
<gene>
    <name evidence="13" type="ORF">SAMN05192551_10676</name>
</gene>
<dbReference type="OrthoDB" id="9802030at2"/>
<evidence type="ECO:0000313" key="13">
    <source>
        <dbReference type="EMBL" id="SFI08412.1"/>
    </source>
</evidence>
<keyword evidence="8" id="KW-0594">Phospholipid biosynthesis</keyword>
<keyword evidence="5" id="KW-0210">Decarboxylase</keyword>
<reference evidence="14" key="1">
    <citation type="submission" date="2016-10" db="EMBL/GenBank/DDBJ databases">
        <authorList>
            <person name="Varghese N."/>
            <person name="Submissions S."/>
        </authorList>
    </citation>
    <scope>NUCLEOTIDE SEQUENCE [LARGE SCALE GENOMIC DNA]</scope>
    <source>
        <strain evidence="14">Z-7934</strain>
    </source>
</reference>
<comment type="pathway">
    <text evidence="2">Lipid metabolism.</text>
</comment>
<accession>A0A1I3FB65</accession>
<keyword evidence="11" id="KW-0670">Pyruvate</keyword>
<name>A0A1I3FB65_9FIRM</name>
<evidence type="ECO:0000256" key="2">
    <source>
        <dbReference type="ARBA" id="ARBA00005189"/>
    </source>
</evidence>
<dbReference type="Proteomes" id="UP000199287">
    <property type="component" value="Unassembled WGS sequence"/>
</dbReference>
<dbReference type="STRING" id="69895.SAMN05192551_10676"/>
<dbReference type="GO" id="GO:0006646">
    <property type="term" value="P:phosphatidylethanolamine biosynthetic process"/>
    <property type="evidence" value="ECO:0007669"/>
    <property type="project" value="UniProtKB-UniPathway"/>
</dbReference>
<evidence type="ECO:0000256" key="7">
    <source>
        <dbReference type="ARBA" id="ARBA00023145"/>
    </source>
</evidence>
<dbReference type="RefSeq" id="WP_093372415.1">
    <property type="nucleotide sequence ID" value="NZ_FOQA01000006.1"/>
</dbReference>
<evidence type="ECO:0000313" key="14">
    <source>
        <dbReference type="Proteomes" id="UP000199287"/>
    </source>
</evidence>
<keyword evidence="6" id="KW-0443">Lipid metabolism</keyword>
<dbReference type="UniPathway" id="UPA00558"/>
<evidence type="ECO:0000256" key="6">
    <source>
        <dbReference type="ARBA" id="ARBA00023098"/>
    </source>
</evidence>
<dbReference type="PANTHER" id="PTHR10067:SF17">
    <property type="entry name" value="PHOSPHATIDYLSERINE DECARBOXYLASE PROENZYME 2"/>
    <property type="match status" value="1"/>
</dbReference>
<evidence type="ECO:0000256" key="12">
    <source>
        <dbReference type="ARBA" id="ARBA00024326"/>
    </source>
</evidence>